<gene>
    <name evidence="3" type="primary">LOC104236388</name>
</gene>
<feature type="region of interest" description="Disordered" evidence="1">
    <location>
        <begin position="1"/>
        <end position="24"/>
    </location>
</feature>
<dbReference type="Proteomes" id="UP000189701">
    <property type="component" value="Unplaced"/>
</dbReference>
<evidence type="ECO:0000313" key="2">
    <source>
        <dbReference type="Proteomes" id="UP000189701"/>
    </source>
</evidence>
<reference evidence="2" key="1">
    <citation type="journal article" date="2013" name="Genome Biol.">
        <title>Reference genomes and transcriptomes of Nicotiana sylvestris and Nicotiana tomentosiformis.</title>
        <authorList>
            <person name="Sierro N."/>
            <person name="Battey J.N."/>
            <person name="Ouadi S."/>
            <person name="Bovet L."/>
            <person name="Goepfert S."/>
            <person name="Bakaher N."/>
            <person name="Peitsch M.C."/>
            <person name="Ivanov N.V."/>
        </authorList>
    </citation>
    <scope>NUCLEOTIDE SEQUENCE [LARGE SCALE GENOMIC DNA]</scope>
</reference>
<name>A0A1U7XG23_NICSY</name>
<feature type="compositionally biased region" description="Basic and acidic residues" evidence="1">
    <location>
        <begin position="1"/>
        <end position="10"/>
    </location>
</feature>
<protein>
    <submittedName>
        <fullName evidence="3">Uncharacterized protein LOC104236388</fullName>
    </submittedName>
</protein>
<proteinExistence type="predicted"/>
<dbReference type="AlphaFoldDB" id="A0A1U7XG23"/>
<organism evidence="2 3">
    <name type="scientific">Nicotiana sylvestris</name>
    <name type="common">Wood tobacco</name>
    <name type="synonym">South American tobacco</name>
    <dbReference type="NCBI Taxonomy" id="4096"/>
    <lineage>
        <taxon>Eukaryota</taxon>
        <taxon>Viridiplantae</taxon>
        <taxon>Streptophyta</taxon>
        <taxon>Embryophyta</taxon>
        <taxon>Tracheophyta</taxon>
        <taxon>Spermatophyta</taxon>
        <taxon>Magnoliopsida</taxon>
        <taxon>eudicotyledons</taxon>
        <taxon>Gunneridae</taxon>
        <taxon>Pentapetalae</taxon>
        <taxon>asterids</taxon>
        <taxon>lamiids</taxon>
        <taxon>Solanales</taxon>
        <taxon>Solanaceae</taxon>
        <taxon>Nicotianoideae</taxon>
        <taxon>Nicotianeae</taxon>
        <taxon>Nicotiana</taxon>
    </lineage>
</organism>
<sequence length="105" mass="11283">MGMRNDDQKPPLEGGVVPRSGRGKHGVFPSSFRALSKIVSSGASTVASTVKSAASAASAIVERDNESSHDQLNVMNSGSSWLMQFWLQLLNAFECYTNFTLKSNS</sequence>
<dbReference type="RefSeq" id="XP_009788606.1">
    <property type="nucleotide sequence ID" value="XM_009790304.1"/>
</dbReference>
<evidence type="ECO:0000313" key="3">
    <source>
        <dbReference type="RefSeq" id="XP_009788606.1"/>
    </source>
</evidence>
<accession>A0A1U7XG23</accession>
<keyword evidence="2" id="KW-1185">Reference proteome</keyword>
<reference evidence="3" key="2">
    <citation type="submission" date="2025-08" db="UniProtKB">
        <authorList>
            <consortium name="RefSeq"/>
        </authorList>
    </citation>
    <scope>IDENTIFICATION</scope>
    <source>
        <tissue evidence="3">Leaf</tissue>
    </source>
</reference>
<evidence type="ECO:0000256" key="1">
    <source>
        <dbReference type="SAM" id="MobiDB-lite"/>
    </source>
</evidence>